<dbReference type="CDD" id="cd00553">
    <property type="entry name" value="NAD_synthase"/>
    <property type="match status" value="1"/>
</dbReference>
<dbReference type="InterPro" id="IPR014729">
    <property type="entry name" value="Rossmann-like_a/b/a_fold"/>
</dbReference>
<comment type="pathway">
    <text evidence="1">Cofactor biosynthesis; NAD(+) biosynthesis.</text>
</comment>
<comment type="similarity">
    <text evidence="6">Belongs to the NAD synthetase family.</text>
</comment>
<dbReference type="PANTHER" id="PTHR23090:SF9">
    <property type="entry name" value="GLUTAMINE-DEPENDENT NAD(+) SYNTHETASE"/>
    <property type="match status" value="1"/>
</dbReference>
<keyword evidence="3 6" id="KW-0547">Nucleotide-binding</keyword>
<protein>
    <recommendedName>
        <fullName evidence="7">NH(3)-dependent NAD(+) synthetase</fullName>
        <ecNumber evidence="7">6.3.1.5</ecNumber>
    </recommendedName>
</protein>
<dbReference type="GO" id="GO:0009435">
    <property type="term" value="P:NAD+ biosynthetic process"/>
    <property type="evidence" value="ECO:0007669"/>
    <property type="project" value="UniProtKB-UniPathway"/>
</dbReference>
<feature type="transmembrane region" description="Helical" evidence="8">
    <location>
        <begin position="48"/>
        <end position="69"/>
    </location>
</feature>
<dbReference type="GO" id="GO:0008795">
    <property type="term" value="F:NAD+ synthase activity"/>
    <property type="evidence" value="ECO:0007669"/>
    <property type="project" value="UniProtKB-EC"/>
</dbReference>
<dbReference type="AlphaFoldDB" id="A0A377J740"/>
<accession>A0A377J740</accession>
<evidence type="ECO:0000313" key="11">
    <source>
        <dbReference type="Proteomes" id="UP000254841"/>
    </source>
</evidence>
<comment type="catalytic activity">
    <reaction evidence="7">
        <text>deamido-NAD(+) + NH4(+) + ATP = AMP + diphosphate + NAD(+) + H(+)</text>
        <dbReference type="Rhea" id="RHEA:21188"/>
        <dbReference type="ChEBI" id="CHEBI:15378"/>
        <dbReference type="ChEBI" id="CHEBI:28938"/>
        <dbReference type="ChEBI" id="CHEBI:30616"/>
        <dbReference type="ChEBI" id="CHEBI:33019"/>
        <dbReference type="ChEBI" id="CHEBI:57540"/>
        <dbReference type="ChEBI" id="CHEBI:58437"/>
        <dbReference type="ChEBI" id="CHEBI:456215"/>
        <dbReference type="EC" id="6.3.1.5"/>
    </reaction>
</comment>
<dbReference type="Proteomes" id="UP000254841">
    <property type="component" value="Unassembled WGS sequence"/>
</dbReference>
<evidence type="ECO:0000256" key="8">
    <source>
        <dbReference type="SAM" id="Phobius"/>
    </source>
</evidence>
<keyword evidence="8" id="KW-1133">Transmembrane helix</keyword>
<evidence type="ECO:0000256" key="5">
    <source>
        <dbReference type="ARBA" id="ARBA00023027"/>
    </source>
</evidence>
<name>A0A377J740_9HELI</name>
<keyword evidence="4 6" id="KW-0067">ATP-binding</keyword>
<evidence type="ECO:0000256" key="2">
    <source>
        <dbReference type="ARBA" id="ARBA00022598"/>
    </source>
</evidence>
<evidence type="ECO:0000256" key="4">
    <source>
        <dbReference type="ARBA" id="ARBA00022840"/>
    </source>
</evidence>
<proteinExistence type="inferred from homology"/>
<dbReference type="EMBL" id="UGHV01000001">
    <property type="protein sequence ID" value="STO97656.1"/>
    <property type="molecule type" value="Genomic_DNA"/>
</dbReference>
<dbReference type="GO" id="GO:0005737">
    <property type="term" value="C:cytoplasm"/>
    <property type="evidence" value="ECO:0007669"/>
    <property type="project" value="InterPro"/>
</dbReference>
<dbReference type="NCBIfam" id="TIGR00552">
    <property type="entry name" value="nadE"/>
    <property type="match status" value="1"/>
</dbReference>
<dbReference type="Pfam" id="PF02540">
    <property type="entry name" value="NAD_synthase"/>
    <property type="match status" value="1"/>
</dbReference>
<evidence type="ECO:0000256" key="1">
    <source>
        <dbReference type="ARBA" id="ARBA00004790"/>
    </source>
</evidence>
<evidence type="ECO:0000313" key="10">
    <source>
        <dbReference type="EMBL" id="STO97656.1"/>
    </source>
</evidence>
<gene>
    <name evidence="10" type="primary">nadE</name>
    <name evidence="10" type="ORF">NCTC12410_01491</name>
</gene>
<dbReference type="GO" id="GO:0004359">
    <property type="term" value="F:glutaminase activity"/>
    <property type="evidence" value="ECO:0007669"/>
    <property type="project" value="InterPro"/>
</dbReference>
<dbReference type="GO" id="GO:0003952">
    <property type="term" value="F:NAD+ synthase (glutamine-hydrolyzing) activity"/>
    <property type="evidence" value="ECO:0007669"/>
    <property type="project" value="InterPro"/>
</dbReference>
<dbReference type="RefSeq" id="WP_115011878.1">
    <property type="nucleotide sequence ID" value="NZ_UGHV01000001.1"/>
</dbReference>
<dbReference type="GO" id="GO:0005524">
    <property type="term" value="F:ATP binding"/>
    <property type="evidence" value="ECO:0007669"/>
    <property type="project" value="UniProtKB-KW"/>
</dbReference>
<keyword evidence="8" id="KW-0472">Membrane</keyword>
<feature type="domain" description="NAD/GMP synthase" evidence="9">
    <location>
        <begin position="30"/>
        <end position="289"/>
    </location>
</feature>
<dbReference type="EC" id="6.3.1.5" evidence="7"/>
<evidence type="ECO:0000256" key="3">
    <source>
        <dbReference type="ARBA" id="ARBA00022741"/>
    </source>
</evidence>
<dbReference type="UniPathway" id="UPA00253">
    <property type="reaction ID" value="UER00333"/>
</dbReference>
<keyword evidence="5 6" id="KW-0520">NAD</keyword>
<keyword evidence="8" id="KW-0812">Transmembrane</keyword>
<keyword evidence="2 6" id="KW-0436">Ligase</keyword>
<dbReference type="NCBIfam" id="NF010587">
    <property type="entry name" value="PRK13980.1"/>
    <property type="match status" value="1"/>
</dbReference>
<sequence>MANKSDKKHKRNKASSPYIALDSRLEDFITTATRFITKQMQKKHAKRLIIGLSGGIDSAVVARLCQIALGDESKDRLLCVFLPSSKTSAQSRIDAKELVERFSLPFIESPIAEYDKLFSVQFVDSSALEVGNFCARVRMALLYHYSSVHKGIVIGTSNKSELLLGYGTIFGDLACAINPIGTLFKTEIFSLARILQIPESIIAKPPSADLYPNQSDEGDLGFSYGDIDSLLAAIYLESIKLESTKHKPLTSHAIHPKALRKKLYKHFDQTLVAMVLSRIKSNQFKREMPEIFTPKASLQRHLHKALIRI</sequence>
<dbReference type="SUPFAM" id="SSF52402">
    <property type="entry name" value="Adenine nucleotide alpha hydrolases-like"/>
    <property type="match status" value="1"/>
</dbReference>
<organism evidence="10 11">
    <name type="scientific">Helicobacter canis</name>
    <dbReference type="NCBI Taxonomy" id="29419"/>
    <lineage>
        <taxon>Bacteria</taxon>
        <taxon>Pseudomonadati</taxon>
        <taxon>Campylobacterota</taxon>
        <taxon>Epsilonproteobacteria</taxon>
        <taxon>Campylobacterales</taxon>
        <taxon>Helicobacteraceae</taxon>
        <taxon>Helicobacter</taxon>
    </lineage>
</organism>
<dbReference type="PANTHER" id="PTHR23090">
    <property type="entry name" value="NH 3 /GLUTAMINE-DEPENDENT NAD + SYNTHETASE"/>
    <property type="match status" value="1"/>
</dbReference>
<evidence type="ECO:0000256" key="7">
    <source>
        <dbReference type="RuleBase" id="RU003812"/>
    </source>
</evidence>
<dbReference type="InterPro" id="IPR003694">
    <property type="entry name" value="NAD_synthase"/>
</dbReference>
<evidence type="ECO:0000259" key="9">
    <source>
        <dbReference type="Pfam" id="PF02540"/>
    </source>
</evidence>
<evidence type="ECO:0000256" key="6">
    <source>
        <dbReference type="RuleBase" id="RU003811"/>
    </source>
</evidence>
<dbReference type="OrthoDB" id="9799210at2"/>
<reference evidence="10 11" key="1">
    <citation type="submission" date="2018-06" db="EMBL/GenBank/DDBJ databases">
        <authorList>
            <consortium name="Pathogen Informatics"/>
            <person name="Doyle S."/>
        </authorList>
    </citation>
    <scope>NUCLEOTIDE SEQUENCE [LARGE SCALE GENOMIC DNA]</scope>
    <source>
        <strain evidence="10 11">NCTC12410</strain>
    </source>
</reference>
<dbReference type="Gene3D" id="3.40.50.620">
    <property type="entry name" value="HUPs"/>
    <property type="match status" value="1"/>
</dbReference>
<dbReference type="InterPro" id="IPR022310">
    <property type="entry name" value="NAD/GMP_synthase"/>
</dbReference>